<keyword evidence="13" id="KW-1185">Reference proteome</keyword>
<feature type="transmembrane region" description="Helical" evidence="10">
    <location>
        <begin position="187"/>
        <end position="208"/>
    </location>
</feature>
<dbReference type="GO" id="GO:0005886">
    <property type="term" value="C:plasma membrane"/>
    <property type="evidence" value="ECO:0007669"/>
    <property type="project" value="UniProtKB-SubCell"/>
</dbReference>
<dbReference type="KEGG" id="csem:103378384"/>
<evidence type="ECO:0000256" key="7">
    <source>
        <dbReference type="ARBA" id="ARBA00023170"/>
    </source>
</evidence>
<evidence type="ECO:0000256" key="9">
    <source>
        <dbReference type="RuleBase" id="RU000688"/>
    </source>
</evidence>
<dbReference type="InterPro" id="IPR000276">
    <property type="entry name" value="GPCR_Rhodpsn"/>
</dbReference>
<sequence length="332" mass="37763">MNISNSTHCDQVQTSGHIFFIVTYSLLFLVGLLLNGFTMKVYFCGFRQPSPSSVTVYLKNLVAADFLISLCLPLRIINFASSSLPVRQAYCKFGSSAFYLNMYASILFMGYIAANRYLKIVHPQGTHILQTVKASHIISTSTWSFLLTMMVTYITLSVLSEKSVSSFPATVSCEVLHSHVLNLFYKIIHACSAAIFLLVFFSLIFFYYSTSHRLSLVQERQPASSSSKKLIKSRRNMLVLVTVFCVCFVPYHVVRLPYAFLSTRCSFGQVFFYLKEVTVMVSTLNICLDPLIYFIFCRAFRAQFRMRRTFSRSGKKSEEAVTVRAETNTDML</sequence>
<keyword evidence="7 9" id="KW-0675">Receptor</keyword>
<reference evidence="12" key="3">
    <citation type="submission" date="2025-09" db="UniProtKB">
        <authorList>
            <consortium name="Ensembl"/>
        </authorList>
    </citation>
    <scope>IDENTIFICATION</scope>
</reference>
<evidence type="ECO:0000256" key="10">
    <source>
        <dbReference type="SAM" id="Phobius"/>
    </source>
</evidence>
<dbReference type="InParanoid" id="A0A3P8WDK2"/>
<keyword evidence="4 10" id="KW-1133">Transmembrane helix</keyword>
<comment type="similarity">
    <text evidence="9">Belongs to the G-protein coupled receptor 1 family.</text>
</comment>
<dbReference type="PANTHER" id="PTHR24233">
    <property type="entry name" value="P2Y PURINOCEPTOR-RELATED G-PROTEIN COUPLED RECEPTOR"/>
    <property type="match status" value="1"/>
</dbReference>
<dbReference type="GeneTree" id="ENSGT01110000267167"/>
<keyword evidence="5 9" id="KW-0297">G-protein coupled receptor</keyword>
<dbReference type="Proteomes" id="UP000265120">
    <property type="component" value="Chromosome 4"/>
</dbReference>
<accession>A0A3P8WDK2</accession>
<dbReference type="InterPro" id="IPR017452">
    <property type="entry name" value="GPCR_Rhodpsn_7TM"/>
</dbReference>
<dbReference type="GeneID" id="103378384"/>
<dbReference type="OrthoDB" id="9947214at2759"/>
<dbReference type="OMA" id="LPYAFMK"/>
<dbReference type="RefSeq" id="XP_024910774.1">
    <property type="nucleotide sequence ID" value="XM_025055006.1"/>
</dbReference>
<evidence type="ECO:0000256" key="1">
    <source>
        <dbReference type="ARBA" id="ARBA00004651"/>
    </source>
</evidence>
<dbReference type="AlphaFoldDB" id="A0A3P8WDK2"/>
<feature type="transmembrane region" description="Helical" evidence="10">
    <location>
        <begin position="134"/>
        <end position="156"/>
    </location>
</feature>
<keyword evidence="2" id="KW-1003">Cell membrane</keyword>
<feature type="transmembrane region" description="Helical" evidence="10">
    <location>
        <begin position="97"/>
        <end position="114"/>
    </location>
</feature>
<dbReference type="Ensembl" id="ENSCSET00000024848.1">
    <property type="protein sequence ID" value="ENSCSEP00000024517.1"/>
    <property type="gene ID" value="ENSCSEG00000015660.1"/>
</dbReference>
<feature type="transmembrane region" description="Helical" evidence="10">
    <location>
        <begin position="278"/>
        <end position="300"/>
    </location>
</feature>
<keyword evidence="6 10" id="KW-0472">Membrane</keyword>
<dbReference type="Pfam" id="PF00001">
    <property type="entry name" value="7tm_1"/>
    <property type="match status" value="1"/>
</dbReference>
<dbReference type="RefSeq" id="XP_024910773.1">
    <property type="nucleotide sequence ID" value="XM_025055005.1"/>
</dbReference>
<dbReference type="PRINTS" id="PR01157">
    <property type="entry name" value="P2YPURNOCPTR"/>
</dbReference>
<comment type="subcellular location">
    <subcellularLocation>
        <location evidence="1">Cell membrane</location>
        <topology evidence="1">Multi-pass membrane protein</topology>
    </subcellularLocation>
</comment>
<evidence type="ECO:0000256" key="3">
    <source>
        <dbReference type="ARBA" id="ARBA00022692"/>
    </source>
</evidence>
<feature type="domain" description="G-protein coupled receptors family 1 profile" evidence="11">
    <location>
        <begin position="34"/>
        <end position="293"/>
    </location>
</feature>
<evidence type="ECO:0000256" key="5">
    <source>
        <dbReference type="ARBA" id="ARBA00023040"/>
    </source>
</evidence>
<dbReference type="PANTHER" id="PTHR24233:SF11">
    <property type="entry name" value="P2Y PURINOCEPTOR 14-LIKE"/>
    <property type="match status" value="1"/>
</dbReference>
<evidence type="ECO:0000256" key="2">
    <source>
        <dbReference type="ARBA" id="ARBA00022475"/>
    </source>
</evidence>
<dbReference type="PRINTS" id="PR00237">
    <property type="entry name" value="GPCRRHODOPSN"/>
</dbReference>
<dbReference type="SUPFAM" id="SSF81321">
    <property type="entry name" value="Family A G protein-coupled receptor-like"/>
    <property type="match status" value="1"/>
</dbReference>
<dbReference type="Gene3D" id="1.20.1070.10">
    <property type="entry name" value="Rhodopsin 7-helix transmembrane proteins"/>
    <property type="match status" value="1"/>
</dbReference>
<proteinExistence type="inferred from homology"/>
<dbReference type="PROSITE" id="PS00237">
    <property type="entry name" value="G_PROTEIN_RECEP_F1_1"/>
    <property type="match status" value="1"/>
</dbReference>
<feature type="transmembrane region" description="Helical" evidence="10">
    <location>
        <begin position="237"/>
        <end position="258"/>
    </location>
</feature>
<dbReference type="GO" id="GO:0045028">
    <property type="term" value="F:G protein-coupled purinergic nucleotide receptor activity"/>
    <property type="evidence" value="ECO:0007669"/>
    <property type="project" value="TreeGrafter"/>
</dbReference>
<evidence type="ECO:0000256" key="8">
    <source>
        <dbReference type="ARBA" id="ARBA00023224"/>
    </source>
</evidence>
<evidence type="ECO:0000256" key="4">
    <source>
        <dbReference type="ARBA" id="ARBA00022989"/>
    </source>
</evidence>
<evidence type="ECO:0000313" key="13">
    <source>
        <dbReference type="Proteomes" id="UP000265120"/>
    </source>
</evidence>
<dbReference type="PROSITE" id="PS50262">
    <property type="entry name" value="G_PROTEIN_RECEP_F1_2"/>
    <property type="match status" value="1"/>
</dbReference>
<evidence type="ECO:0000256" key="6">
    <source>
        <dbReference type="ARBA" id="ARBA00023136"/>
    </source>
</evidence>
<feature type="transmembrane region" description="Helical" evidence="10">
    <location>
        <begin position="18"/>
        <end position="37"/>
    </location>
</feature>
<feature type="transmembrane region" description="Helical" evidence="10">
    <location>
        <begin position="57"/>
        <end position="77"/>
    </location>
</feature>
<reference evidence="12" key="2">
    <citation type="submission" date="2025-08" db="UniProtKB">
        <authorList>
            <consortium name="Ensembl"/>
        </authorList>
    </citation>
    <scope>IDENTIFICATION</scope>
</reference>
<organism evidence="12 13">
    <name type="scientific">Cynoglossus semilaevis</name>
    <name type="common">Tongue sole</name>
    <dbReference type="NCBI Taxonomy" id="244447"/>
    <lineage>
        <taxon>Eukaryota</taxon>
        <taxon>Metazoa</taxon>
        <taxon>Chordata</taxon>
        <taxon>Craniata</taxon>
        <taxon>Vertebrata</taxon>
        <taxon>Euteleostomi</taxon>
        <taxon>Actinopterygii</taxon>
        <taxon>Neopterygii</taxon>
        <taxon>Teleostei</taxon>
        <taxon>Neoteleostei</taxon>
        <taxon>Acanthomorphata</taxon>
        <taxon>Carangaria</taxon>
        <taxon>Pleuronectiformes</taxon>
        <taxon>Pleuronectoidei</taxon>
        <taxon>Cynoglossidae</taxon>
        <taxon>Cynoglossinae</taxon>
        <taxon>Cynoglossus</taxon>
    </lineage>
</organism>
<keyword evidence="8 9" id="KW-0807">Transducer</keyword>
<evidence type="ECO:0000313" key="12">
    <source>
        <dbReference type="Ensembl" id="ENSCSEP00000024517.1"/>
    </source>
</evidence>
<keyword evidence="3 9" id="KW-0812">Transmembrane</keyword>
<dbReference type="RefSeq" id="XP_016887390.1">
    <property type="nucleotide sequence ID" value="XM_017031901.2"/>
</dbReference>
<reference evidence="12 13" key="1">
    <citation type="journal article" date="2014" name="Nat. Genet.">
        <title>Whole-genome sequence of a flatfish provides insights into ZW sex chromosome evolution and adaptation to a benthic lifestyle.</title>
        <authorList>
            <person name="Chen S."/>
            <person name="Zhang G."/>
            <person name="Shao C."/>
            <person name="Huang Q."/>
            <person name="Liu G."/>
            <person name="Zhang P."/>
            <person name="Song W."/>
            <person name="An N."/>
            <person name="Chalopin D."/>
            <person name="Volff J.N."/>
            <person name="Hong Y."/>
            <person name="Li Q."/>
            <person name="Sha Z."/>
            <person name="Zhou H."/>
            <person name="Xie M."/>
            <person name="Yu Q."/>
            <person name="Liu Y."/>
            <person name="Xiang H."/>
            <person name="Wang N."/>
            <person name="Wu K."/>
            <person name="Yang C."/>
            <person name="Zhou Q."/>
            <person name="Liao X."/>
            <person name="Yang L."/>
            <person name="Hu Q."/>
            <person name="Zhang J."/>
            <person name="Meng L."/>
            <person name="Jin L."/>
            <person name="Tian Y."/>
            <person name="Lian J."/>
            <person name="Yang J."/>
            <person name="Miao G."/>
            <person name="Liu S."/>
            <person name="Liang Z."/>
            <person name="Yan F."/>
            <person name="Li Y."/>
            <person name="Sun B."/>
            <person name="Zhang H."/>
            <person name="Zhang J."/>
            <person name="Zhu Y."/>
            <person name="Du M."/>
            <person name="Zhao Y."/>
            <person name="Schartl M."/>
            <person name="Tang Q."/>
            <person name="Wang J."/>
        </authorList>
    </citation>
    <scope>NUCLEOTIDE SEQUENCE</scope>
</reference>
<evidence type="ECO:0000259" key="11">
    <source>
        <dbReference type="PROSITE" id="PS50262"/>
    </source>
</evidence>
<protein>
    <submittedName>
        <fullName evidence="12">P2Y purinoceptor 14-like</fullName>
    </submittedName>
</protein>
<name>A0A3P8WDK2_CYNSE</name>